<organism evidence="2 3">
    <name type="scientific">Moniliophthora roreri</name>
    <name type="common">Frosty pod rot fungus</name>
    <name type="synonym">Monilia roreri</name>
    <dbReference type="NCBI Taxonomy" id="221103"/>
    <lineage>
        <taxon>Eukaryota</taxon>
        <taxon>Fungi</taxon>
        <taxon>Dikarya</taxon>
        <taxon>Basidiomycota</taxon>
        <taxon>Agaricomycotina</taxon>
        <taxon>Agaricomycetes</taxon>
        <taxon>Agaricomycetidae</taxon>
        <taxon>Agaricales</taxon>
        <taxon>Marasmiineae</taxon>
        <taxon>Marasmiaceae</taxon>
        <taxon>Moniliophthora</taxon>
    </lineage>
</organism>
<feature type="compositionally biased region" description="Polar residues" evidence="1">
    <location>
        <begin position="119"/>
        <end position="128"/>
    </location>
</feature>
<feature type="compositionally biased region" description="Polar residues" evidence="1">
    <location>
        <begin position="74"/>
        <end position="89"/>
    </location>
</feature>
<evidence type="ECO:0000313" key="3">
    <source>
        <dbReference type="Proteomes" id="UP000054988"/>
    </source>
</evidence>
<accession>A0A0W0EUJ0</accession>
<proteinExistence type="predicted"/>
<sequence length="320" mass="35567">MDMHADLRTPQGEQAFARYHGLVRQQWYEANEAGNPFNIAIINEKILTQCMSFVKREDIDATLKWMNSVTAQIESTHLSTPQKLTTRQVPSPSKRPRPDSPSDKPPSSYSPKKRRQATAGINKNNVSDNAVAFEQTDTTLKSVPESLCGIKRSPHDAAATATDTYKTQMALRYAPTGNGQTAVLTPHTQPSMSVQDVEMLITELRTVHLARRSTALTSLHANAWHEALQKTGLLCKYHNLAQSIQDGFHTGIPTFCHTFSPPNKVTSEEHQSAFSTIVEKELRTKRWLGPYPQHIIEAVLGPFQTSPISMVPKAGKPGKF</sequence>
<name>A0A0W0EUJ0_MONRR</name>
<protein>
    <submittedName>
        <fullName evidence="2">Uncharacterized protein</fullName>
    </submittedName>
</protein>
<evidence type="ECO:0000256" key="1">
    <source>
        <dbReference type="SAM" id="MobiDB-lite"/>
    </source>
</evidence>
<dbReference type="Proteomes" id="UP000054988">
    <property type="component" value="Unassembled WGS sequence"/>
</dbReference>
<feature type="region of interest" description="Disordered" evidence="1">
    <location>
        <begin position="74"/>
        <end position="128"/>
    </location>
</feature>
<reference evidence="2 3" key="1">
    <citation type="submission" date="2015-12" db="EMBL/GenBank/DDBJ databases">
        <title>Draft genome sequence of Moniliophthora roreri, the causal agent of frosty pod rot of cacao.</title>
        <authorList>
            <person name="Aime M.C."/>
            <person name="Diaz-Valderrama J.R."/>
            <person name="Kijpornyongpan T."/>
            <person name="Phillips-Mora W."/>
        </authorList>
    </citation>
    <scope>NUCLEOTIDE SEQUENCE [LARGE SCALE GENOMIC DNA]</scope>
    <source>
        <strain evidence="2 3">MCA 2952</strain>
    </source>
</reference>
<dbReference type="AlphaFoldDB" id="A0A0W0EUJ0"/>
<evidence type="ECO:0000313" key="2">
    <source>
        <dbReference type="EMBL" id="KTB27720.1"/>
    </source>
</evidence>
<dbReference type="EMBL" id="LATX01002521">
    <property type="protein sequence ID" value="KTB27720.1"/>
    <property type="molecule type" value="Genomic_DNA"/>
</dbReference>
<comment type="caution">
    <text evidence="2">The sequence shown here is derived from an EMBL/GenBank/DDBJ whole genome shotgun (WGS) entry which is preliminary data.</text>
</comment>
<gene>
    <name evidence="2" type="ORF">WG66_19730</name>
</gene>